<dbReference type="PANTHER" id="PTHR35184:SF1">
    <property type="entry name" value="INTEGRAL MEMBRANE PROTEIN"/>
    <property type="match status" value="1"/>
</dbReference>
<feature type="transmembrane region" description="Helical" evidence="1">
    <location>
        <begin position="176"/>
        <end position="195"/>
    </location>
</feature>
<protein>
    <submittedName>
        <fullName evidence="2">Uncharacterized protein</fullName>
    </submittedName>
</protein>
<keyword evidence="1" id="KW-0472">Membrane</keyword>
<feature type="transmembrane region" description="Helical" evidence="1">
    <location>
        <begin position="134"/>
        <end position="156"/>
    </location>
</feature>
<dbReference type="InterPro" id="IPR021460">
    <property type="entry name" value="DUF3112"/>
</dbReference>
<evidence type="ECO:0000256" key="1">
    <source>
        <dbReference type="SAM" id="Phobius"/>
    </source>
</evidence>
<dbReference type="EMBL" id="LT854254">
    <property type="protein sequence ID" value="SMR46713.1"/>
    <property type="molecule type" value="Genomic_DNA"/>
</dbReference>
<feature type="transmembrane region" description="Helical" evidence="1">
    <location>
        <begin position="29"/>
        <end position="48"/>
    </location>
</feature>
<feature type="transmembrane region" description="Helical" evidence="1">
    <location>
        <begin position="60"/>
        <end position="82"/>
    </location>
</feature>
<feature type="transmembrane region" description="Helical" evidence="1">
    <location>
        <begin position="215"/>
        <end position="233"/>
    </location>
</feature>
<organism evidence="2 3">
    <name type="scientific">Zymoseptoria tritici ST99CH_1E4</name>
    <dbReference type="NCBI Taxonomy" id="1276532"/>
    <lineage>
        <taxon>Eukaryota</taxon>
        <taxon>Fungi</taxon>
        <taxon>Dikarya</taxon>
        <taxon>Ascomycota</taxon>
        <taxon>Pezizomycotina</taxon>
        <taxon>Dothideomycetes</taxon>
        <taxon>Dothideomycetidae</taxon>
        <taxon>Mycosphaerellales</taxon>
        <taxon>Mycosphaerellaceae</taxon>
        <taxon>Zymoseptoria</taxon>
    </lineage>
</organism>
<dbReference type="Pfam" id="PF11309">
    <property type="entry name" value="DUF3112"/>
    <property type="match status" value="1"/>
</dbReference>
<accession>A0A2H1FZG5</accession>
<dbReference type="AlphaFoldDB" id="A0A2H1FZG5"/>
<gene>
    <name evidence="2" type="ORF">ZT1E4_G3331</name>
</gene>
<dbReference type="Proteomes" id="UP000245764">
    <property type="component" value="Chromosome 2"/>
</dbReference>
<reference evidence="3" key="1">
    <citation type="submission" date="2017-05" db="EMBL/GenBank/DDBJ databases">
        <authorList>
            <person name="Song R."/>
            <person name="Chenine A.L."/>
            <person name="Ruprecht R.M."/>
        </authorList>
    </citation>
    <scope>NUCLEOTIDE SEQUENCE [LARGE SCALE GENOMIC DNA]</scope>
</reference>
<evidence type="ECO:0000313" key="3">
    <source>
        <dbReference type="Proteomes" id="UP000245764"/>
    </source>
</evidence>
<keyword evidence="1" id="KW-1133">Transmembrane helix</keyword>
<feature type="transmembrane region" description="Helical" evidence="1">
    <location>
        <begin position="94"/>
        <end position="114"/>
    </location>
</feature>
<dbReference type="PANTHER" id="PTHR35184">
    <property type="entry name" value="YALI0C10208P"/>
    <property type="match status" value="1"/>
</dbReference>
<keyword evidence="1" id="KW-0812">Transmembrane</keyword>
<evidence type="ECO:0000313" key="2">
    <source>
        <dbReference type="EMBL" id="SMR46713.1"/>
    </source>
</evidence>
<name>A0A2H1FZG5_ZYMTR</name>
<feature type="transmembrane region" description="Helical" evidence="1">
    <location>
        <begin position="253"/>
        <end position="273"/>
    </location>
</feature>
<sequence length="309" mass="34845">MSAMAMQQGPPYPPRTAGPGGRPSIYTDVPIAAVFICLYVGAAAGHMTRFQLNRKAGHKFVPSALLFGFCMSRILTCSLRIGSATHPNNISLSVAAGIFLNAGILLVYVINILFAQRILRARQPSVGWNPVLRVVFKLILVLIVVFLFLLIPFIVVTFYTRNPSLLNAARHIQQVAITYFLIVTTLPYWILLLAFRLPRSDREETFGTGSLQTKVLILLVGTTLVVYNAVYKAGTTWASPHPVNDPAWYQSKASYWCFYFVPEVLVLYFYLFVRIDRRFWVPNGSGERKSYVREEKEIDEKDGQREESV</sequence>
<proteinExistence type="predicted"/>